<keyword evidence="5" id="KW-1185">Reference proteome</keyword>
<dbReference type="GO" id="GO:0008194">
    <property type="term" value="F:UDP-glycosyltransferase activity"/>
    <property type="evidence" value="ECO:0007669"/>
    <property type="project" value="InterPro"/>
</dbReference>
<dbReference type="PANTHER" id="PTHR48043:SF145">
    <property type="entry name" value="FI06409P-RELATED"/>
    <property type="match status" value="1"/>
</dbReference>
<dbReference type="Gene3D" id="3.40.50.2000">
    <property type="entry name" value="Glycogen Phosphorylase B"/>
    <property type="match status" value="2"/>
</dbReference>
<dbReference type="InterPro" id="IPR002213">
    <property type="entry name" value="UDP_glucos_trans"/>
</dbReference>
<dbReference type="PANTHER" id="PTHR48043">
    <property type="entry name" value="EG:EG0003.4 PROTEIN-RELATED"/>
    <property type="match status" value="1"/>
</dbReference>
<dbReference type="InterPro" id="IPR010610">
    <property type="entry name" value="EryCIII-like_C"/>
</dbReference>
<feature type="domain" description="Erythromycin biosynthesis protein CIII-like C-terminal" evidence="3">
    <location>
        <begin position="270"/>
        <end position="339"/>
    </location>
</feature>
<reference evidence="4 5" key="1">
    <citation type="submission" date="2018-01" db="EMBL/GenBank/DDBJ databases">
        <title>Complete genome sequence of Bacteriovorax stolpii DSM12778.</title>
        <authorList>
            <person name="Tang B."/>
            <person name="Chang J."/>
        </authorList>
    </citation>
    <scope>NUCLEOTIDE SEQUENCE [LARGE SCALE GENOMIC DNA]</scope>
    <source>
        <strain evidence="4 5">DSM 12778</strain>
    </source>
</reference>
<dbReference type="Proteomes" id="UP000235584">
    <property type="component" value="Chromosome"/>
</dbReference>
<dbReference type="KEGG" id="bsto:C0V70_01900"/>
<keyword evidence="1" id="KW-0328">Glycosyltransferase</keyword>
<proteinExistence type="predicted"/>
<dbReference type="RefSeq" id="WP_102242172.1">
    <property type="nucleotide sequence ID" value="NZ_CP025704.1"/>
</dbReference>
<evidence type="ECO:0000259" key="3">
    <source>
        <dbReference type="Pfam" id="PF06722"/>
    </source>
</evidence>
<gene>
    <name evidence="4" type="ORF">C0V70_01900</name>
</gene>
<keyword evidence="2" id="KW-0808">Transferase</keyword>
<name>A0A2K9NMZ5_BACTC</name>
<evidence type="ECO:0000256" key="1">
    <source>
        <dbReference type="ARBA" id="ARBA00022676"/>
    </source>
</evidence>
<organism evidence="4 5">
    <name type="scientific">Bacteriovorax stolpii</name>
    <name type="common">Bdellovibrio stolpii</name>
    <dbReference type="NCBI Taxonomy" id="960"/>
    <lineage>
        <taxon>Bacteria</taxon>
        <taxon>Pseudomonadati</taxon>
        <taxon>Bdellovibrionota</taxon>
        <taxon>Bacteriovoracia</taxon>
        <taxon>Bacteriovoracales</taxon>
        <taxon>Bacteriovoracaceae</taxon>
        <taxon>Bacteriovorax</taxon>
    </lineage>
</organism>
<dbReference type="CDD" id="cd03784">
    <property type="entry name" value="GT1_Gtf-like"/>
    <property type="match status" value="1"/>
</dbReference>
<sequence length="390" mass="44283">MKAIYYNIFGVGHIRPTLPLVSELCRRGVEIIYHSSPSRQDLIEGTGAKFKNYGRDDYSANDYNPNKNFVLQNLPAARGLLPFLQDEIEKVRPDFLLYDSMAPWGYILGRIYNIPAFCTVTTLAFTPEEIQMAFSQNHIEIDQVNEDAIAFFKSNFQLNISLEHALGAYGDHNIVFTTKSFNTPLNYSGKDFFFTGPQILPQEKLESKYLPAKNQKMIVMSFGTIVLKERPELLHHFIELIKEYKDSTDTKLVLAVGNSQNVELVKDHFPSLSGHIIVEEFIPQQALLKIADIFINHGGMNSINEALYYKVPQIIIPIVNDHFINAAQVEKLSLGVQVLSQRSYSLKTIVESTYVNPIIRKTLLTQGPSLTNGVHKIIQFIENKLYFSNS</sequence>
<protein>
    <recommendedName>
        <fullName evidence="3">Erythromycin biosynthesis protein CIII-like C-terminal domain-containing protein</fullName>
    </recommendedName>
</protein>
<evidence type="ECO:0000256" key="2">
    <source>
        <dbReference type="ARBA" id="ARBA00022679"/>
    </source>
</evidence>
<evidence type="ECO:0000313" key="4">
    <source>
        <dbReference type="EMBL" id="AUN96877.1"/>
    </source>
</evidence>
<dbReference type="GO" id="GO:0016758">
    <property type="term" value="F:hexosyltransferase activity"/>
    <property type="evidence" value="ECO:0007669"/>
    <property type="project" value="UniProtKB-ARBA"/>
</dbReference>
<accession>A0A2K9NMZ5</accession>
<dbReference type="SUPFAM" id="SSF53756">
    <property type="entry name" value="UDP-Glycosyltransferase/glycogen phosphorylase"/>
    <property type="match status" value="1"/>
</dbReference>
<dbReference type="Pfam" id="PF06722">
    <property type="entry name" value="EryCIII-like_C"/>
    <property type="match status" value="1"/>
</dbReference>
<dbReference type="EMBL" id="CP025704">
    <property type="protein sequence ID" value="AUN96877.1"/>
    <property type="molecule type" value="Genomic_DNA"/>
</dbReference>
<evidence type="ECO:0000313" key="5">
    <source>
        <dbReference type="Proteomes" id="UP000235584"/>
    </source>
</evidence>
<dbReference type="AlphaFoldDB" id="A0A2K9NMZ5"/>
<dbReference type="InterPro" id="IPR050271">
    <property type="entry name" value="UDP-glycosyltransferase"/>
</dbReference>